<accession>S3D306</accession>
<protein>
    <submittedName>
        <fullName evidence="4">Secretory lipase</fullName>
    </submittedName>
</protein>
<dbReference type="PIRSF" id="PIRSF029171">
    <property type="entry name" value="Esterase_LipA"/>
    <property type="match status" value="1"/>
</dbReference>
<keyword evidence="3" id="KW-1133">Transmembrane helix</keyword>
<evidence type="ECO:0000256" key="2">
    <source>
        <dbReference type="PIRNR" id="PIRNR029171"/>
    </source>
</evidence>
<sequence length="457" mass="47164">MRASLISLGLSALAGLTGLAAAVPVVDKRTTTLPTDDPFYSVPGNIASYAPGAIIQHRAPPAPIAAFGLDPVKLAATWQIQYRTTDNLGNATATVLTVLVPKNAKFGKVLSYQVAEDAASPNCAPSYALQLASASGGLLGTILTQAEILLVEAALYQGWVVVLPDHEGPHAAYLANRLAGYATLDGIRAALASNSITGIKSTARVGMWGYSGGGIASSWAAALQAEYAPELSGKLVGAAVGGIVPNISTVITSIDRTAEAGIIATGIEGLANQYPYIETLLQNHLLDEHKAKFAKVKTQCLTPNVIDFLFADVSGMLDDPSLLTSPEIMSILDENALLAAPAPPASIPLYIYKSLNDEISPIADTDKLVKQYCAAGSNVHYLRDIVSNHGALAVTGAPKALAWLIDRLDGKAAASSCKTETTITSLLDLSTISVLPGILLGALAALLGGGVGPAFFG</sequence>
<dbReference type="HOGENOM" id="CLU_029538_5_0_1"/>
<reference evidence="4 5" key="1">
    <citation type="journal article" date="2013" name="BMC Genomics">
        <title>The genome and transcriptome of the pine saprophyte Ophiostoma piceae, and a comparison with the bark beetle-associated pine pathogen Grosmannia clavigera.</title>
        <authorList>
            <person name="Haridas S."/>
            <person name="Wang Y."/>
            <person name="Lim L."/>
            <person name="Massoumi Alamouti S."/>
            <person name="Jackman S."/>
            <person name="Docking R."/>
            <person name="Robertson G."/>
            <person name="Birol I."/>
            <person name="Bohlmann J."/>
            <person name="Breuil C."/>
        </authorList>
    </citation>
    <scope>NUCLEOTIDE SEQUENCE [LARGE SCALE GENOMIC DNA]</scope>
    <source>
        <strain evidence="4 5">UAMH 11346</strain>
    </source>
</reference>
<name>S3D306_OPHP1</name>
<dbReference type="SUPFAM" id="SSF53474">
    <property type="entry name" value="alpha/beta-Hydrolases"/>
    <property type="match status" value="1"/>
</dbReference>
<feature type="signal peptide" evidence="2">
    <location>
        <begin position="1"/>
        <end position="22"/>
    </location>
</feature>
<feature type="transmembrane region" description="Helical" evidence="3">
    <location>
        <begin position="434"/>
        <end position="456"/>
    </location>
</feature>
<evidence type="ECO:0000313" key="5">
    <source>
        <dbReference type="Proteomes" id="UP000016923"/>
    </source>
</evidence>
<dbReference type="eggNOG" id="ENOG502SI7U">
    <property type="taxonomic scope" value="Eukaryota"/>
</dbReference>
<dbReference type="Gene3D" id="3.40.50.1820">
    <property type="entry name" value="alpha/beta hydrolase"/>
    <property type="match status" value="1"/>
</dbReference>
<dbReference type="EMBL" id="KE148150">
    <property type="protein sequence ID" value="EPE07670.1"/>
    <property type="molecule type" value="Genomic_DNA"/>
</dbReference>
<proteinExistence type="inferred from homology"/>
<keyword evidence="3" id="KW-0812">Transmembrane</keyword>
<organism evidence="4 5">
    <name type="scientific">Ophiostoma piceae (strain UAMH 11346)</name>
    <name type="common">Sap stain fungus</name>
    <dbReference type="NCBI Taxonomy" id="1262450"/>
    <lineage>
        <taxon>Eukaryota</taxon>
        <taxon>Fungi</taxon>
        <taxon>Dikarya</taxon>
        <taxon>Ascomycota</taxon>
        <taxon>Pezizomycotina</taxon>
        <taxon>Sordariomycetes</taxon>
        <taxon>Sordariomycetidae</taxon>
        <taxon>Ophiostomatales</taxon>
        <taxon>Ophiostomataceae</taxon>
        <taxon>Ophiostoma</taxon>
    </lineage>
</organism>
<gene>
    <name evidence="4" type="ORF">F503_00392</name>
</gene>
<keyword evidence="3" id="KW-0472">Membrane</keyword>
<dbReference type="VEuPathDB" id="FungiDB:F503_00392"/>
<keyword evidence="2" id="KW-0732">Signal</keyword>
<keyword evidence="1" id="KW-0378">Hydrolase</keyword>
<dbReference type="InterPro" id="IPR005152">
    <property type="entry name" value="Lipase_secreted"/>
</dbReference>
<dbReference type="GO" id="GO:0004806">
    <property type="term" value="F:triacylglycerol lipase activity"/>
    <property type="evidence" value="ECO:0007669"/>
    <property type="project" value="UniProtKB-UniRule"/>
</dbReference>
<dbReference type="PANTHER" id="PTHR34853:SF5">
    <property type="entry name" value="LIP-DOMAIN-CONTAINING PROTEIN-RELATED"/>
    <property type="match status" value="1"/>
</dbReference>
<dbReference type="InterPro" id="IPR029058">
    <property type="entry name" value="AB_hydrolase_fold"/>
</dbReference>
<evidence type="ECO:0000256" key="3">
    <source>
        <dbReference type="SAM" id="Phobius"/>
    </source>
</evidence>
<feature type="chain" id="PRO_5004519445" evidence="2">
    <location>
        <begin position="23"/>
        <end position="457"/>
    </location>
</feature>
<comment type="similarity">
    <text evidence="2">Belongs to the AB hydrolase superfamily. Lipase family.</text>
</comment>
<evidence type="ECO:0000256" key="1">
    <source>
        <dbReference type="ARBA" id="ARBA00022801"/>
    </source>
</evidence>
<dbReference type="Gene3D" id="1.10.260.130">
    <property type="match status" value="1"/>
</dbReference>
<dbReference type="Pfam" id="PF03583">
    <property type="entry name" value="LIP"/>
    <property type="match status" value="1"/>
</dbReference>
<dbReference type="AlphaFoldDB" id="S3D306"/>
<dbReference type="OrthoDB" id="2373480at2759"/>
<dbReference type="Proteomes" id="UP000016923">
    <property type="component" value="Unassembled WGS sequence"/>
</dbReference>
<evidence type="ECO:0000313" key="4">
    <source>
        <dbReference type="EMBL" id="EPE07670.1"/>
    </source>
</evidence>
<dbReference type="GO" id="GO:0016042">
    <property type="term" value="P:lipid catabolic process"/>
    <property type="evidence" value="ECO:0007669"/>
    <property type="project" value="UniProtKB-UniRule"/>
</dbReference>
<dbReference type="PANTHER" id="PTHR34853">
    <property type="match status" value="1"/>
</dbReference>
<keyword evidence="5" id="KW-1185">Reference proteome</keyword>
<dbReference type="SMR" id="S3D306"/>
<dbReference type="OMA" id="IPMFVYK"/>